<evidence type="ECO:0000313" key="2">
    <source>
        <dbReference type="Proteomes" id="UP000234530"/>
    </source>
</evidence>
<keyword evidence="2" id="KW-1185">Reference proteome</keyword>
<sequence>MPPAKGPAMRSAIRPALMLCLITAACGPAPGLRPAGGGWGDVPAISAGDYLLRDAAMFGLTGQESLDEAGAVIQSRLAPAERPEGNYAETLKIFSGEIIGLDRGAVVLTQSGLPDDAVETEQHVIEFAIYAETGAAAATAYGTRQTCRRGGNPGVFTNRPCP</sequence>
<gene>
    <name evidence="1" type="ORF">CX676_06950</name>
</gene>
<dbReference type="KEGG" id="pzh:CX676_06950"/>
<dbReference type="PROSITE" id="PS51257">
    <property type="entry name" value="PROKAR_LIPOPROTEIN"/>
    <property type="match status" value="1"/>
</dbReference>
<protein>
    <submittedName>
        <fullName evidence="1">Uncharacterized protein</fullName>
    </submittedName>
</protein>
<dbReference type="Proteomes" id="UP000234530">
    <property type="component" value="Chromosome"/>
</dbReference>
<proteinExistence type="predicted"/>
<dbReference type="EMBL" id="CP025430">
    <property type="protein sequence ID" value="AUH63930.1"/>
    <property type="molecule type" value="Genomic_DNA"/>
</dbReference>
<organism evidence="1 2">
    <name type="scientific">Paracoccus zhejiangensis</name>
    <dbReference type="NCBI Taxonomy" id="1077935"/>
    <lineage>
        <taxon>Bacteria</taxon>
        <taxon>Pseudomonadati</taxon>
        <taxon>Pseudomonadota</taxon>
        <taxon>Alphaproteobacteria</taxon>
        <taxon>Rhodobacterales</taxon>
        <taxon>Paracoccaceae</taxon>
        <taxon>Paracoccus</taxon>
    </lineage>
</organism>
<reference evidence="1 2" key="1">
    <citation type="journal article" date="2013" name="Antonie Van Leeuwenhoek">
        <title>Paracoccus zhejiangensis sp. nov., isolated from activated sludge in wastewater-treatment system.</title>
        <authorList>
            <person name="Wu Z.G."/>
            <person name="Zhang D.F."/>
            <person name="Liu Y.L."/>
            <person name="Wang F."/>
            <person name="Jiang X."/>
            <person name="Li C."/>
            <person name="Li S.P."/>
            <person name="Hong Q."/>
            <person name="Li W.J."/>
        </authorList>
    </citation>
    <scope>NUCLEOTIDE SEQUENCE [LARGE SCALE GENOMIC DNA]</scope>
    <source>
        <strain evidence="1 2">J6</strain>
    </source>
</reference>
<evidence type="ECO:0000313" key="1">
    <source>
        <dbReference type="EMBL" id="AUH63930.1"/>
    </source>
</evidence>
<name>A0A2H5EXA7_9RHOB</name>
<accession>A0A2H5EXA7</accession>
<dbReference type="AlphaFoldDB" id="A0A2H5EXA7"/>